<evidence type="ECO:0000313" key="2">
    <source>
        <dbReference type="Proteomes" id="UP000037035"/>
    </source>
</evidence>
<protein>
    <submittedName>
        <fullName evidence="1">Uncharacterized protein</fullName>
    </submittedName>
</protein>
<dbReference type="EMBL" id="LAVV01008802">
    <property type="protein sequence ID" value="KNZ51897.1"/>
    <property type="molecule type" value="Genomic_DNA"/>
</dbReference>
<name>A0A0L6UUI7_9BASI</name>
<evidence type="ECO:0000313" key="1">
    <source>
        <dbReference type="EMBL" id="KNZ51897.1"/>
    </source>
</evidence>
<accession>A0A0L6UUI7</accession>
<keyword evidence="2" id="KW-1185">Reference proteome</keyword>
<comment type="caution">
    <text evidence="1">The sequence shown here is derived from an EMBL/GenBank/DDBJ whole genome shotgun (WGS) entry which is preliminary data.</text>
</comment>
<dbReference type="OrthoDB" id="2847449at2759"/>
<reference evidence="1 2" key="1">
    <citation type="submission" date="2015-08" db="EMBL/GenBank/DDBJ databases">
        <title>Next Generation Sequencing and Analysis of the Genome of Puccinia sorghi L Schw, the Causal Agent of Maize Common Rust.</title>
        <authorList>
            <person name="Rochi L."/>
            <person name="Burguener G."/>
            <person name="Darino M."/>
            <person name="Turjanski A."/>
            <person name="Kreff E."/>
            <person name="Dieguez M.J."/>
            <person name="Sacco F."/>
        </authorList>
    </citation>
    <scope>NUCLEOTIDE SEQUENCE [LARGE SCALE GENOMIC DNA]</scope>
    <source>
        <strain evidence="1 2">RO10H11247</strain>
    </source>
</reference>
<feature type="non-terminal residue" evidence="1">
    <location>
        <position position="1"/>
    </location>
</feature>
<dbReference type="VEuPathDB" id="FungiDB:VP01_3770g2"/>
<dbReference type="Proteomes" id="UP000037035">
    <property type="component" value="Unassembled WGS sequence"/>
</dbReference>
<gene>
    <name evidence="1" type="ORF">VP01_3770g2</name>
</gene>
<organism evidence="1 2">
    <name type="scientific">Puccinia sorghi</name>
    <dbReference type="NCBI Taxonomy" id="27349"/>
    <lineage>
        <taxon>Eukaryota</taxon>
        <taxon>Fungi</taxon>
        <taxon>Dikarya</taxon>
        <taxon>Basidiomycota</taxon>
        <taxon>Pucciniomycotina</taxon>
        <taxon>Pucciniomycetes</taxon>
        <taxon>Pucciniales</taxon>
        <taxon>Pucciniaceae</taxon>
        <taxon>Puccinia</taxon>
    </lineage>
</organism>
<sequence length="138" mass="15942">RQIKHAISIFSLKFQYQLIKVGWTFTDNAIGHMVIHKFPIEMNDVVNQITPDKEPTINVVFKHLRSNPISIFTDKDRKCRRTAHNKKFTCYTGAMCWMLHPHLRPAYFQKKGLKPESSVSSCHTSLSKSPHTFILDSG</sequence>
<dbReference type="AlphaFoldDB" id="A0A0L6UUI7"/>
<proteinExistence type="predicted"/>